<dbReference type="InterPro" id="IPR052416">
    <property type="entry name" value="GTF3C_component"/>
</dbReference>
<proteinExistence type="predicted"/>
<dbReference type="OrthoDB" id="4703at2759"/>
<evidence type="ECO:0000313" key="6">
    <source>
        <dbReference type="Proteomes" id="UP000054302"/>
    </source>
</evidence>
<accession>A0A0D2A0M2</accession>
<dbReference type="GO" id="GO:0006383">
    <property type="term" value="P:transcription by RNA polymerase III"/>
    <property type="evidence" value="ECO:0007669"/>
    <property type="project" value="TreeGrafter"/>
</dbReference>
<dbReference type="Gene3D" id="2.130.10.10">
    <property type="entry name" value="YVTN repeat-like/Quinoprotein amine dehydrogenase"/>
    <property type="match status" value="1"/>
</dbReference>
<name>A0A0D2A0M2_EXOME</name>
<feature type="compositionally biased region" description="Basic and acidic residues" evidence="4">
    <location>
        <begin position="19"/>
        <end position="28"/>
    </location>
</feature>
<comment type="subcellular location">
    <subcellularLocation>
        <location evidence="1">Nucleus</location>
    </subcellularLocation>
</comment>
<feature type="compositionally biased region" description="Low complexity" evidence="4">
    <location>
        <begin position="30"/>
        <end position="40"/>
    </location>
</feature>
<dbReference type="InterPro" id="IPR036322">
    <property type="entry name" value="WD40_repeat_dom_sf"/>
</dbReference>
<evidence type="ECO:0000256" key="2">
    <source>
        <dbReference type="ARBA" id="ARBA00023163"/>
    </source>
</evidence>
<dbReference type="RefSeq" id="XP_016224182.1">
    <property type="nucleotide sequence ID" value="XM_016368394.1"/>
</dbReference>
<dbReference type="SUPFAM" id="SSF50978">
    <property type="entry name" value="WD40 repeat-like"/>
    <property type="match status" value="1"/>
</dbReference>
<sequence length="777" mass="85148">MRRSKRPRKTNPKYANDGWNKETLRVLRTDSQSSGSSPSDQYEEEDSGNEGNGTSSEADNLASRDSSLQPSNPPFSEADDGMTLSSDNDTAFPKQPRAPRQQHLNSTKLETRSRGLPKVDRPKDYSLLFSDQAEDLAGAISARDTWLNSRDITLPSRSTLDDMIRPVESSADSIPTKDDNVFQQIFSGQLTQLVDTETEKQIHSFNKNTQPHGIVLGPESRQHKYHLDLNCAVDFGLAWTREPVSTRYESAHPAPESRYREGWLINLGEKVQTLAWAPSHTDGSQFLAVSVRATPTQRHVVPQDFNHSPAFHPSPPYSALIQIWRFDTLNLPQASLRTLNMSAHPRVAANILADWGDIRQLAWRPLDSLPQPELSKEKIKGCFQGVLAVLSSDGHVRTLAVSIPLEQEARPVNLLAKKTFHDFFLPSDAIFTSLAFASATDLVLGTSSGEIHVYDLSIPSTTAYFSHHVHATYIISLSCASSTDYSLVPYVASLSATGILTLTDLRSPYSDTVSIYRSSFPMPGSLMYNHFARGFITLSDTASSQNATDSTSTINSFSLRSFHSSTRVAKLPEDTGAATILAGSIWHPCILAGTSRGDLYATNHLWKTLPQTRGDSRLTTTSQRLAASRGVPVYLQMVCGYEWRPVARAIGDDGQVSSMTLPAASADTDHTTSDPSHRLYHGNPTRQGLSRFSEGFLPTKMDLGHTPASRKRSSKTKTEAAAAGGPGDTLFEEEQALTALDWNPNQTFAGLAAVGWASGILRVQDLTHDYDGSLQGG</sequence>
<dbReference type="GeneID" id="27321727"/>
<feature type="region of interest" description="Disordered" evidence="4">
    <location>
        <begin position="1"/>
        <end position="120"/>
    </location>
</feature>
<dbReference type="EMBL" id="KN847522">
    <property type="protein sequence ID" value="KIV92608.1"/>
    <property type="molecule type" value="Genomic_DNA"/>
</dbReference>
<feature type="region of interest" description="Disordered" evidence="4">
    <location>
        <begin position="664"/>
        <end position="729"/>
    </location>
</feature>
<dbReference type="VEuPathDB" id="FungiDB:PV10_03882"/>
<feature type="compositionally biased region" description="Basic and acidic residues" evidence="4">
    <location>
        <begin position="109"/>
        <end position="120"/>
    </location>
</feature>
<evidence type="ECO:0000313" key="5">
    <source>
        <dbReference type="EMBL" id="KIV92608.1"/>
    </source>
</evidence>
<keyword evidence="2" id="KW-0804">Transcription</keyword>
<feature type="compositionally biased region" description="Polar residues" evidence="4">
    <location>
        <begin position="52"/>
        <end position="70"/>
    </location>
</feature>
<dbReference type="STRING" id="212818.A0A0D2A0M2"/>
<evidence type="ECO:0000256" key="4">
    <source>
        <dbReference type="SAM" id="MobiDB-lite"/>
    </source>
</evidence>
<feature type="compositionally biased region" description="Basic residues" evidence="4">
    <location>
        <begin position="1"/>
        <end position="11"/>
    </location>
</feature>
<dbReference type="GO" id="GO:0000127">
    <property type="term" value="C:transcription factor TFIIIC complex"/>
    <property type="evidence" value="ECO:0007669"/>
    <property type="project" value="TreeGrafter"/>
</dbReference>
<protein>
    <submittedName>
        <fullName evidence="5">Uncharacterized protein</fullName>
    </submittedName>
</protein>
<dbReference type="PANTHER" id="PTHR15052">
    <property type="entry name" value="RNA POLYMERASE III TRANSCRIPTION INITIATION FACTOR COMPLEX SUBUNIT"/>
    <property type="match status" value="1"/>
</dbReference>
<organism evidence="5 6">
    <name type="scientific">Exophiala mesophila</name>
    <name type="common">Black yeast-like fungus</name>
    <dbReference type="NCBI Taxonomy" id="212818"/>
    <lineage>
        <taxon>Eukaryota</taxon>
        <taxon>Fungi</taxon>
        <taxon>Dikarya</taxon>
        <taxon>Ascomycota</taxon>
        <taxon>Pezizomycotina</taxon>
        <taxon>Eurotiomycetes</taxon>
        <taxon>Chaetothyriomycetidae</taxon>
        <taxon>Chaetothyriales</taxon>
        <taxon>Herpotrichiellaceae</taxon>
        <taxon>Exophiala</taxon>
    </lineage>
</organism>
<feature type="compositionally biased region" description="Basic and acidic residues" evidence="4">
    <location>
        <begin position="667"/>
        <end position="677"/>
    </location>
</feature>
<dbReference type="AlphaFoldDB" id="A0A0D2A0M2"/>
<dbReference type="InterPro" id="IPR015943">
    <property type="entry name" value="WD40/YVTN_repeat-like_dom_sf"/>
</dbReference>
<reference evidence="5 6" key="1">
    <citation type="submission" date="2015-01" db="EMBL/GenBank/DDBJ databases">
        <title>The Genome Sequence of Exophiala mesophila CBS40295.</title>
        <authorList>
            <consortium name="The Broad Institute Genomics Platform"/>
            <person name="Cuomo C."/>
            <person name="de Hoog S."/>
            <person name="Gorbushina A."/>
            <person name="Stielow B."/>
            <person name="Teixiera M."/>
            <person name="Abouelleil A."/>
            <person name="Chapman S.B."/>
            <person name="Priest M."/>
            <person name="Young S.K."/>
            <person name="Wortman J."/>
            <person name="Nusbaum C."/>
            <person name="Birren B."/>
        </authorList>
    </citation>
    <scope>NUCLEOTIDE SEQUENCE [LARGE SCALE GENOMIC DNA]</scope>
    <source>
        <strain evidence="5 6">CBS 40295</strain>
    </source>
</reference>
<dbReference type="PANTHER" id="PTHR15052:SF2">
    <property type="entry name" value="GENERAL TRANSCRIPTION FACTOR 3C POLYPEPTIDE 2"/>
    <property type="match status" value="1"/>
</dbReference>
<evidence type="ECO:0000256" key="1">
    <source>
        <dbReference type="ARBA" id="ARBA00004123"/>
    </source>
</evidence>
<evidence type="ECO:0000256" key="3">
    <source>
        <dbReference type="ARBA" id="ARBA00023242"/>
    </source>
</evidence>
<dbReference type="HOGENOM" id="CLU_018776_0_0_1"/>
<keyword evidence="6" id="KW-1185">Reference proteome</keyword>
<gene>
    <name evidence="5" type="ORF">PV10_03882</name>
</gene>
<dbReference type="Proteomes" id="UP000054302">
    <property type="component" value="Unassembled WGS sequence"/>
</dbReference>
<dbReference type="GO" id="GO:0005634">
    <property type="term" value="C:nucleus"/>
    <property type="evidence" value="ECO:0007669"/>
    <property type="project" value="UniProtKB-SubCell"/>
</dbReference>
<keyword evidence="3" id="KW-0539">Nucleus</keyword>
<dbReference type="OMA" id="DWGDLRR"/>